<dbReference type="InterPro" id="IPR003692">
    <property type="entry name" value="Hydantoinase_B"/>
</dbReference>
<dbReference type="Pfam" id="PF02538">
    <property type="entry name" value="Hydantoinase_B"/>
    <property type="match status" value="2"/>
</dbReference>
<dbReference type="InterPro" id="IPR045079">
    <property type="entry name" value="Oxoprolinase-like"/>
</dbReference>
<comment type="caution">
    <text evidence="2">The sequence shown here is derived from an EMBL/GenBank/DDBJ whole genome shotgun (WGS) entry which is preliminary data.</text>
</comment>
<feature type="domain" description="Hydantoinase B/oxoprolinase" evidence="1">
    <location>
        <begin position="132"/>
        <end position="276"/>
    </location>
</feature>
<evidence type="ECO:0000313" key="3">
    <source>
        <dbReference type="Proteomes" id="UP001642483"/>
    </source>
</evidence>
<evidence type="ECO:0000259" key="1">
    <source>
        <dbReference type="Pfam" id="PF02538"/>
    </source>
</evidence>
<dbReference type="Proteomes" id="UP001642483">
    <property type="component" value="Unassembled WGS sequence"/>
</dbReference>
<dbReference type="PANTHER" id="PTHR11365">
    <property type="entry name" value="5-OXOPROLINASE RELATED"/>
    <property type="match status" value="1"/>
</dbReference>
<dbReference type="PANTHER" id="PTHR11365:SF2">
    <property type="entry name" value="5-OXOPROLINASE"/>
    <property type="match status" value="1"/>
</dbReference>
<dbReference type="EMBL" id="CAWYQH010000104">
    <property type="protein sequence ID" value="CAK8687313.1"/>
    <property type="molecule type" value="Genomic_DNA"/>
</dbReference>
<protein>
    <recommendedName>
        <fullName evidence="1">Hydantoinase B/oxoprolinase domain-containing protein</fullName>
    </recommendedName>
</protein>
<organism evidence="2 3">
    <name type="scientific">Clavelina lepadiformis</name>
    <name type="common">Light-bulb sea squirt</name>
    <name type="synonym">Ascidia lepadiformis</name>
    <dbReference type="NCBI Taxonomy" id="159417"/>
    <lineage>
        <taxon>Eukaryota</taxon>
        <taxon>Metazoa</taxon>
        <taxon>Chordata</taxon>
        <taxon>Tunicata</taxon>
        <taxon>Ascidiacea</taxon>
        <taxon>Aplousobranchia</taxon>
        <taxon>Clavelinidae</taxon>
        <taxon>Clavelina</taxon>
    </lineage>
</organism>
<feature type="domain" description="Hydantoinase B/oxoprolinase" evidence="1">
    <location>
        <begin position="48"/>
        <end position="113"/>
    </location>
</feature>
<evidence type="ECO:0000313" key="2">
    <source>
        <dbReference type="EMBL" id="CAK8687313.1"/>
    </source>
</evidence>
<gene>
    <name evidence="2" type="ORF">CVLEPA_LOCUS19389</name>
</gene>
<reference evidence="2 3" key="1">
    <citation type="submission" date="2024-02" db="EMBL/GenBank/DDBJ databases">
        <authorList>
            <person name="Daric V."/>
            <person name="Darras S."/>
        </authorList>
    </citation>
    <scope>NUCLEOTIDE SEQUENCE [LARGE SCALE GENOMIC DNA]</scope>
</reference>
<name>A0ABP0G761_CLALP</name>
<proteinExistence type="predicted"/>
<sequence length="276" mass="29613">MSSLTSSFRAKLYLLGGAGSLNPASSLLHPSHASVVYSACRFDSTDLERLDFSCAFFGHDGGLVSNAPHTPVHLGAIQDGVQYQMWAIDINKGDCILSNHPCAEGVHLPDLTVKVTAILMLPGDFARCSGTHNLHGNLADLRALVAANQKGIHLVQELISCYGLDVAQAYMAHIQHLAEVAVRNLLRDVSTTTDGVLRASDKMDDGSVINLRVEIDLKEGGATFDFEGTPLMVINNLNAPRAITKSAIIYSLKCMVGYDVPLNQGCLAPIHLLIPK</sequence>
<accession>A0ABP0G761</accession>
<keyword evidence="3" id="KW-1185">Reference proteome</keyword>